<evidence type="ECO:0000256" key="1">
    <source>
        <dbReference type="ARBA" id="ARBA00022801"/>
    </source>
</evidence>
<dbReference type="PANTHER" id="PTHR10139">
    <property type="entry name" value="DOUBLE-STRAND BREAK REPAIR PROTEIN MRE11"/>
    <property type="match status" value="1"/>
</dbReference>
<feature type="compositionally biased region" description="Basic and acidic residues" evidence="2">
    <location>
        <begin position="246"/>
        <end position="260"/>
    </location>
</feature>
<dbReference type="Proteomes" id="UP000712600">
    <property type="component" value="Unassembled WGS sequence"/>
</dbReference>
<keyword evidence="1" id="KW-0378">Hydrolase</keyword>
<dbReference type="GO" id="GO:0000724">
    <property type="term" value="P:double-strand break repair via homologous recombination"/>
    <property type="evidence" value="ECO:0007669"/>
    <property type="project" value="TreeGrafter"/>
</dbReference>
<dbReference type="GO" id="GO:0035861">
    <property type="term" value="C:site of double-strand break"/>
    <property type="evidence" value="ECO:0007669"/>
    <property type="project" value="TreeGrafter"/>
</dbReference>
<feature type="compositionally biased region" description="Basic residues" evidence="2">
    <location>
        <begin position="399"/>
        <end position="413"/>
    </location>
</feature>
<protein>
    <recommendedName>
        <fullName evidence="3">Mre11 DNA-binding domain-containing protein</fullName>
    </recommendedName>
</protein>
<dbReference type="Pfam" id="PF04152">
    <property type="entry name" value="Mre11_DNA_bind"/>
    <property type="match status" value="1"/>
</dbReference>
<feature type="compositionally biased region" description="Polar residues" evidence="2">
    <location>
        <begin position="337"/>
        <end position="365"/>
    </location>
</feature>
<dbReference type="AlphaFoldDB" id="A0A8S9NTH9"/>
<dbReference type="InterPro" id="IPR007281">
    <property type="entry name" value="Mre11_DNA-bd"/>
</dbReference>
<name>A0A8S9NTH9_BRACR</name>
<dbReference type="SUPFAM" id="SSF56300">
    <property type="entry name" value="Metallo-dependent phosphatases"/>
    <property type="match status" value="1"/>
</dbReference>
<dbReference type="InterPro" id="IPR038487">
    <property type="entry name" value="Mre11_capping_dom"/>
</dbReference>
<sequence>GSTTVALYGLGNIRDERLNRMFQTPHAVQWMRPEVQEGCEVSDWFNILVLHQNRVKSNPKNAISEHFLPRFLDFIVWGHEHECLIDPQEVSGMGFHITQPGSSVATSLIDGESKPKHVLLLEIKGNQYRPTKIPLTSVRPFEYTEIVLKDEDDIDPNDQNSILEHLDKVVRDLIEKASKKAVNRSDIQLPLVRIKVICFRLPSFPHTAANYSGFMTINPQRFGQKYVGKVANPQDILIFSKASKKGQREGTMDDSERLRPEELNQQNIEALVAESNLNLTKRSSGIANASFSDDEDTTQISGSVPATRGRRGSSTGTSRGRAKAPTRGRGRGKASSAMKQTTLDGSLGLRQSQRSASASFKSASTIVEDDVDSPSSEEAEPENLNQVDSSSEEEENTRGKGRKRQATTKRGRGRGTVTSKRGRKNESSSSLHRLLSSKDEDEDEDDEDIEKKLNRSQPRVC</sequence>
<dbReference type="Gene3D" id="3.60.21.10">
    <property type="match status" value="1"/>
</dbReference>
<evidence type="ECO:0000256" key="2">
    <source>
        <dbReference type="SAM" id="MobiDB-lite"/>
    </source>
</evidence>
<proteinExistence type="predicted"/>
<dbReference type="EMBL" id="QGKX02001621">
    <property type="protein sequence ID" value="KAF3504239.1"/>
    <property type="molecule type" value="Genomic_DNA"/>
</dbReference>
<organism evidence="4 5">
    <name type="scientific">Brassica cretica</name>
    <name type="common">Mustard</name>
    <dbReference type="NCBI Taxonomy" id="69181"/>
    <lineage>
        <taxon>Eukaryota</taxon>
        <taxon>Viridiplantae</taxon>
        <taxon>Streptophyta</taxon>
        <taxon>Embryophyta</taxon>
        <taxon>Tracheophyta</taxon>
        <taxon>Spermatophyta</taxon>
        <taxon>Magnoliopsida</taxon>
        <taxon>eudicotyledons</taxon>
        <taxon>Gunneridae</taxon>
        <taxon>Pentapetalae</taxon>
        <taxon>rosids</taxon>
        <taxon>malvids</taxon>
        <taxon>Brassicales</taxon>
        <taxon>Brassicaceae</taxon>
        <taxon>Brassiceae</taxon>
        <taxon>Brassica</taxon>
    </lineage>
</organism>
<dbReference type="InterPro" id="IPR041796">
    <property type="entry name" value="Mre11_N"/>
</dbReference>
<dbReference type="SMART" id="SM01347">
    <property type="entry name" value="Mre11_DNA_bind"/>
    <property type="match status" value="1"/>
</dbReference>
<feature type="non-terminal residue" evidence="4">
    <location>
        <position position="1"/>
    </location>
</feature>
<dbReference type="PANTHER" id="PTHR10139:SF1">
    <property type="entry name" value="DOUBLE-STRAND BREAK REPAIR PROTEIN MRE11"/>
    <property type="match status" value="1"/>
</dbReference>
<feature type="domain" description="Mre11 DNA-binding" evidence="3">
    <location>
        <begin position="128"/>
        <end position="291"/>
    </location>
</feature>
<dbReference type="GO" id="GO:0006303">
    <property type="term" value="P:double-strand break repair via nonhomologous end joining"/>
    <property type="evidence" value="ECO:0007669"/>
    <property type="project" value="TreeGrafter"/>
</dbReference>
<feature type="compositionally biased region" description="Acidic residues" evidence="2">
    <location>
        <begin position="367"/>
        <end position="381"/>
    </location>
</feature>
<feature type="compositionally biased region" description="Acidic residues" evidence="2">
    <location>
        <begin position="439"/>
        <end position="448"/>
    </location>
</feature>
<dbReference type="GO" id="GO:0030870">
    <property type="term" value="C:Mre11 complex"/>
    <property type="evidence" value="ECO:0007669"/>
    <property type="project" value="TreeGrafter"/>
</dbReference>
<feature type="compositionally biased region" description="Basic residues" evidence="2">
    <location>
        <begin position="320"/>
        <end position="332"/>
    </location>
</feature>
<dbReference type="CDD" id="cd00840">
    <property type="entry name" value="MPP_Mre11_N"/>
    <property type="match status" value="1"/>
</dbReference>
<dbReference type="GO" id="GO:0000014">
    <property type="term" value="F:single-stranded DNA endodeoxyribonuclease activity"/>
    <property type="evidence" value="ECO:0007669"/>
    <property type="project" value="TreeGrafter"/>
</dbReference>
<dbReference type="GO" id="GO:0000723">
    <property type="term" value="P:telomere maintenance"/>
    <property type="evidence" value="ECO:0007669"/>
    <property type="project" value="TreeGrafter"/>
</dbReference>
<dbReference type="GO" id="GO:0007095">
    <property type="term" value="P:mitotic G2 DNA damage checkpoint signaling"/>
    <property type="evidence" value="ECO:0007669"/>
    <property type="project" value="TreeGrafter"/>
</dbReference>
<dbReference type="FunFam" id="3.30.110.110:FF:000002">
    <property type="entry name" value="Double-strand break repair protein"/>
    <property type="match status" value="1"/>
</dbReference>
<accession>A0A8S9NTH9</accession>
<evidence type="ECO:0000313" key="5">
    <source>
        <dbReference type="Proteomes" id="UP000712600"/>
    </source>
</evidence>
<dbReference type="Gene3D" id="3.30.110.110">
    <property type="entry name" value="Mre11, capping domain"/>
    <property type="match status" value="1"/>
</dbReference>
<comment type="caution">
    <text evidence="4">The sequence shown here is derived from an EMBL/GenBank/DDBJ whole genome shotgun (WGS) entry which is preliminary data.</text>
</comment>
<feature type="region of interest" description="Disordered" evidence="2">
    <location>
        <begin position="241"/>
        <end position="260"/>
    </location>
</feature>
<reference evidence="4" key="1">
    <citation type="submission" date="2019-12" db="EMBL/GenBank/DDBJ databases">
        <title>Genome sequencing and annotation of Brassica cretica.</title>
        <authorList>
            <person name="Studholme D.J."/>
            <person name="Sarris P."/>
        </authorList>
    </citation>
    <scope>NUCLEOTIDE SEQUENCE</scope>
    <source>
        <strain evidence="4">PFS-109/04</strain>
        <tissue evidence="4">Leaf</tissue>
    </source>
</reference>
<dbReference type="GO" id="GO:0042138">
    <property type="term" value="P:meiotic DNA double-strand break formation"/>
    <property type="evidence" value="ECO:0007669"/>
    <property type="project" value="TreeGrafter"/>
</dbReference>
<dbReference type="InterPro" id="IPR029052">
    <property type="entry name" value="Metallo-depent_PP-like"/>
</dbReference>
<feature type="region of interest" description="Disordered" evidence="2">
    <location>
        <begin position="287"/>
        <end position="461"/>
    </location>
</feature>
<dbReference type="GO" id="GO:0097552">
    <property type="term" value="P:mitochondrial double-strand break repair via homologous recombination"/>
    <property type="evidence" value="ECO:0007669"/>
    <property type="project" value="TreeGrafter"/>
</dbReference>
<evidence type="ECO:0000313" key="4">
    <source>
        <dbReference type="EMBL" id="KAF3504239.1"/>
    </source>
</evidence>
<dbReference type="GO" id="GO:0030145">
    <property type="term" value="F:manganese ion binding"/>
    <property type="evidence" value="ECO:0007669"/>
    <property type="project" value="InterPro"/>
</dbReference>
<gene>
    <name evidence="4" type="ORF">F2Q69_00043607</name>
</gene>
<evidence type="ECO:0000259" key="3">
    <source>
        <dbReference type="SMART" id="SM01347"/>
    </source>
</evidence>